<feature type="transmembrane region" description="Helical" evidence="19">
    <location>
        <begin position="199"/>
        <end position="217"/>
    </location>
</feature>
<evidence type="ECO:0000256" key="13">
    <source>
        <dbReference type="ARBA" id="ARBA00022989"/>
    </source>
</evidence>
<evidence type="ECO:0000256" key="7">
    <source>
        <dbReference type="ARBA" id="ARBA00019373"/>
    </source>
</evidence>
<keyword evidence="15 19" id="KW-0472">Membrane</keyword>
<dbReference type="GO" id="GO:0005886">
    <property type="term" value="C:plasma membrane"/>
    <property type="evidence" value="ECO:0007669"/>
    <property type="project" value="UniProtKB-SubCell"/>
</dbReference>
<dbReference type="EC" id="2.7.7.41" evidence="6 18"/>
<keyword evidence="16" id="KW-0594">Phospholipid biosynthesis</keyword>
<dbReference type="GO" id="GO:0016024">
    <property type="term" value="P:CDP-diacylglycerol biosynthetic process"/>
    <property type="evidence" value="ECO:0007669"/>
    <property type="project" value="TreeGrafter"/>
</dbReference>
<gene>
    <name evidence="20" type="ORF">IAC18_09230</name>
</gene>
<evidence type="ECO:0000256" key="19">
    <source>
        <dbReference type="SAM" id="Phobius"/>
    </source>
</evidence>
<dbReference type="InterPro" id="IPR000374">
    <property type="entry name" value="PC_trans"/>
</dbReference>
<keyword evidence="14" id="KW-0443">Lipid metabolism</keyword>
<feature type="transmembrane region" description="Helical" evidence="19">
    <location>
        <begin position="176"/>
        <end position="193"/>
    </location>
</feature>
<keyword evidence="13 19" id="KW-1133">Transmembrane helix</keyword>
<evidence type="ECO:0000256" key="12">
    <source>
        <dbReference type="ARBA" id="ARBA00022695"/>
    </source>
</evidence>
<organism evidence="20 21">
    <name type="scientific">Candidatus Scatomorpha merdipullorum</name>
    <dbReference type="NCBI Taxonomy" id="2840927"/>
    <lineage>
        <taxon>Bacteria</taxon>
        <taxon>Bacillati</taxon>
        <taxon>Bacillota</taxon>
        <taxon>Clostridia</taxon>
        <taxon>Eubacteriales</taxon>
        <taxon>Candidatus Scatomorpha</taxon>
    </lineage>
</organism>
<evidence type="ECO:0000256" key="18">
    <source>
        <dbReference type="RuleBase" id="RU003938"/>
    </source>
</evidence>
<evidence type="ECO:0000256" key="8">
    <source>
        <dbReference type="ARBA" id="ARBA00022475"/>
    </source>
</evidence>
<reference evidence="20" key="2">
    <citation type="journal article" date="2021" name="PeerJ">
        <title>Extensive microbial diversity within the chicken gut microbiome revealed by metagenomics and culture.</title>
        <authorList>
            <person name="Gilroy R."/>
            <person name="Ravi A."/>
            <person name="Getino M."/>
            <person name="Pursley I."/>
            <person name="Horton D.L."/>
            <person name="Alikhan N.F."/>
            <person name="Baker D."/>
            <person name="Gharbi K."/>
            <person name="Hall N."/>
            <person name="Watson M."/>
            <person name="Adriaenssens E.M."/>
            <person name="Foster-Nyarko E."/>
            <person name="Jarju S."/>
            <person name="Secka A."/>
            <person name="Antonio M."/>
            <person name="Oren A."/>
            <person name="Chaudhuri R.R."/>
            <person name="La Ragione R."/>
            <person name="Hildebrand F."/>
            <person name="Pallen M.J."/>
        </authorList>
    </citation>
    <scope>NUCLEOTIDE SEQUENCE</scope>
    <source>
        <strain evidence="20">ChiHjej10B9-9673</strain>
    </source>
</reference>
<reference evidence="20" key="1">
    <citation type="submission" date="2020-10" db="EMBL/GenBank/DDBJ databases">
        <authorList>
            <person name="Gilroy R."/>
        </authorList>
    </citation>
    <scope>NUCLEOTIDE SEQUENCE</scope>
    <source>
        <strain evidence="20">ChiHjej10B9-9673</strain>
    </source>
</reference>
<keyword evidence="8" id="KW-1003">Cell membrane</keyword>
<evidence type="ECO:0000256" key="15">
    <source>
        <dbReference type="ARBA" id="ARBA00023136"/>
    </source>
</evidence>
<feature type="transmembrane region" description="Helical" evidence="19">
    <location>
        <begin position="136"/>
        <end position="155"/>
    </location>
</feature>
<evidence type="ECO:0000256" key="9">
    <source>
        <dbReference type="ARBA" id="ARBA00022516"/>
    </source>
</evidence>
<evidence type="ECO:0000256" key="16">
    <source>
        <dbReference type="ARBA" id="ARBA00023209"/>
    </source>
</evidence>
<evidence type="ECO:0000256" key="3">
    <source>
        <dbReference type="ARBA" id="ARBA00005119"/>
    </source>
</evidence>
<keyword evidence="12 18" id="KW-0548">Nucleotidyltransferase</keyword>
<comment type="pathway">
    <text evidence="3 18">Phospholipid metabolism; CDP-diacylglycerol biosynthesis; CDP-diacylglycerol from sn-glycerol 3-phosphate: step 3/3.</text>
</comment>
<keyword evidence="11 18" id="KW-0812">Transmembrane</keyword>
<comment type="similarity">
    <text evidence="5 18">Belongs to the CDS family.</text>
</comment>
<name>A0A9D1JWY7_9FIRM</name>
<evidence type="ECO:0000256" key="10">
    <source>
        <dbReference type="ARBA" id="ARBA00022679"/>
    </source>
</evidence>
<evidence type="ECO:0000256" key="6">
    <source>
        <dbReference type="ARBA" id="ARBA00012487"/>
    </source>
</evidence>
<dbReference type="GO" id="GO:0004605">
    <property type="term" value="F:phosphatidate cytidylyltransferase activity"/>
    <property type="evidence" value="ECO:0007669"/>
    <property type="project" value="UniProtKB-EC"/>
</dbReference>
<comment type="catalytic activity">
    <reaction evidence="1 18">
        <text>a 1,2-diacyl-sn-glycero-3-phosphate + CTP + H(+) = a CDP-1,2-diacyl-sn-glycerol + diphosphate</text>
        <dbReference type="Rhea" id="RHEA:16229"/>
        <dbReference type="ChEBI" id="CHEBI:15378"/>
        <dbReference type="ChEBI" id="CHEBI:33019"/>
        <dbReference type="ChEBI" id="CHEBI:37563"/>
        <dbReference type="ChEBI" id="CHEBI:58332"/>
        <dbReference type="ChEBI" id="CHEBI:58608"/>
        <dbReference type="EC" id="2.7.7.41"/>
    </reaction>
</comment>
<keyword evidence="10 18" id="KW-0808">Transferase</keyword>
<evidence type="ECO:0000256" key="5">
    <source>
        <dbReference type="ARBA" id="ARBA00010185"/>
    </source>
</evidence>
<evidence type="ECO:0000256" key="1">
    <source>
        <dbReference type="ARBA" id="ARBA00001698"/>
    </source>
</evidence>
<feature type="transmembrane region" description="Helical" evidence="19">
    <location>
        <begin position="105"/>
        <end position="130"/>
    </location>
</feature>
<keyword evidence="9" id="KW-0444">Lipid biosynthesis</keyword>
<dbReference type="PANTHER" id="PTHR46382">
    <property type="entry name" value="PHOSPHATIDATE CYTIDYLYLTRANSFERASE"/>
    <property type="match status" value="1"/>
</dbReference>
<evidence type="ECO:0000256" key="2">
    <source>
        <dbReference type="ARBA" id="ARBA00004651"/>
    </source>
</evidence>
<sequence>MKKRVLFAAVGIPVLLLILFAAPEWATSAMCALLAAVASYELMHAVGGEQWELLPAMPVLAAAMTGALGTPMLGIAPIWLLAGIFAVILYGFVMAIATHGREKQLGFATLAAGILSATVLPAGFASLALLRCVSPALAIAPLVGAFMSDTGAFFTGRALGKHKLCPHVSPNKTVEGSVGGFIGSVLGMIIWRLTAGMDVGWAMVIVLGLAGSALGQIGDLSFSVIKREYGIKDYGTIFPGHGGVLDRFDSVLFVSPAYFLILTAVLA</sequence>
<evidence type="ECO:0000256" key="14">
    <source>
        <dbReference type="ARBA" id="ARBA00023098"/>
    </source>
</evidence>
<feature type="transmembrane region" description="Helical" evidence="19">
    <location>
        <begin position="72"/>
        <end position="93"/>
    </location>
</feature>
<dbReference type="PANTHER" id="PTHR46382:SF1">
    <property type="entry name" value="PHOSPHATIDATE CYTIDYLYLTRANSFERASE"/>
    <property type="match status" value="1"/>
</dbReference>
<comment type="subcellular location">
    <subcellularLocation>
        <location evidence="2">Cell membrane</location>
        <topology evidence="2">Multi-pass membrane protein</topology>
    </subcellularLocation>
</comment>
<evidence type="ECO:0000256" key="17">
    <source>
        <dbReference type="ARBA" id="ARBA00023264"/>
    </source>
</evidence>
<dbReference type="EMBL" id="DVJK01000266">
    <property type="protein sequence ID" value="HIS67734.1"/>
    <property type="molecule type" value="Genomic_DNA"/>
</dbReference>
<evidence type="ECO:0000256" key="4">
    <source>
        <dbReference type="ARBA" id="ARBA00005189"/>
    </source>
</evidence>
<keyword evidence="17" id="KW-1208">Phospholipid metabolism</keyword>
<evidence type="ECO:0000313" key="21">
    <source>
        <dbReference type="Proteomes" id="UP000824001"/>
    </source>
</evidence>
<dbReference type="PROSITE" id="PS01315">
    <property type="entry name" value="CDS"/>
    <property type="match status" value="1"/>
</dbReference>
<dbReference type="Proteomes" id="UP000824001">
    <property type="component" value="Unassembled WGS sequence"/>
</dbReference>
<dbReference type="Pfam" id="PF01148">
    <property type="entry name" value="CTP_transf_1"/>
    <property type="match status" value="1"/>
</dbReference>
<accession>A0A9D1JWY7</accession>
<evidence type="ECO:0000256" key="11">
    <source>
        <dbReference type="ARBA" id="ARBA00022692"/>
    </source>
</evidence>
<comment type="pathway">
    <text evidence="4">Lipid metabolism.</text>
</comment>
<proteinExistence type="inferred from homology"/>
<evidence type="ECO:0000313" key="20">
    <source>
        <dbReference type="EMBL" id="HIS67734.1"/>
    </source>
</evidence>
<comment type="caution">
    <text evidence="20">The sequence shown here is derived from an EMBL/GenBank/DDBJ whole genome shotgun (WGS) entry which is preliminary data.</text>
</comment>
<dbReference type="AlphaFoldDB" id="A0A9D1JWY7"/>
<protein>
    <recommendedName>
        <fullName evidence="7 18">Phosphatidate cytidylyltransferase</fullName>
        <ecNumber evidence="6 18">2.7.7.41</ecNumber>
    </recommendedName>
</protein>